<evidence type="ECO:0000313" key="2">
    <source>
        <dbReference type="Proteomes" id="UP000887013"/>
    </source>
</evidence>
<name>A0A8X6NJP4_NEPPI</name>
<gene>
    <name evidence="1" type="ORF">NPIL_423041</name>
</gene>
<organism evidence="1 2">
    <name type="scientific">Nephila pilipes</name>
    <name type="common">Giant wood spider</name>
    <name type="synonym">Nephila maculata</name>
    <dbReference type="NCBI Taxonomy" id="299642"/>
    <lineage>
        <taxon>Eukaryota</taxon>
        <taxon>Metazoa</taxon>
        <taxon>Ecdysozoa</taxon>
        <taxon>Arthropoda</taxon>
        <taxon>Chelicerata</taxon>
        <taxon>Arachnida</taxon>
        <taxon>Araneae</taxon>
        <taxon>Araneomorphae</taxon>
        <taxon>Entelegynae</taxon>
        <taxon>Araneoidea</taxon>
        <taxon>Nephilidae</taxon>
        <taxon>Nephila</taxon>
    </lineage>
</organism>
<reference evidence="1" key="1">
    <citation type="submission" date="2020-08" db="EMBL/GenBank/DDBJ databases">
        <title>Multicomponent nature underlies the extraordinary mechanical properties of spider dragline silk.</title>
        <authorList>
            <person name="Kono N."/>
            <person name="Nakamura H."/>
            <person name="Mori M."/>
            <person name="Yoshida Y."/>
            <person name="Ohtoshi R."/>
            <person name="Malay A.D."/>
            <person name="Moran D.A.P."/>
            <person name="Tomita M."/>
            <person name="Numata K."/>
            <person name="Arakawa K."/>
        </authorList>
    </citation>
    <scope>NUCLEOTIDE SEQUENCE</scope>
</reference>
<sequence length="170" mass="18579">MILLFSCSKSSSEIVKRFGRFGISSIILGQKFSDTAVTGIGVGVITVIPYGEPSLDLKSKSSQVFCTDRKGITALASVVSRVVVAGGGEGGLNSLARVLHCLQVVQSRYCCPSKMQQDYDHKVSRFKERDGTVQYGNISKPICYLILIGNEAEDDPDAERNVFYIMAYCY</sequence>
<dbReference type="AlphaFoldDB" id="A0A8X6NJP4"/>
<protein>
    <submittedName>
        <fullName evidence="1">Uncharacterized protein</fullName>
    </submittedName>
</protein>
<dbReference type="EMBL" id="BMAW01010433">
    <property type="protein sequence ID" value="GFT18782.1"/>
    <property type="molecule type" value="Genomic_DNA"/>
</dbReference>
<accession>A0A8X6NJP4</accession>
<dbReference type="Proteomes" id="UP000887013">
    <property type="component" value="Unassembled WGS sequence"/>
</dbReference>
<proteinExistence type="predicted"/>
<evidence type="ECO:0000313" key="1">
    <source>
        <dbReference type="EMBL" id="GFT18782.1"/>
    </source>
</evidence>
<keyword evidence="2" id="KW-1185">Reference proteome</keyword>
<comment type="caution">
    <text evidence="1">The sequence shown here is derived from an EMBL/GenBank/DDBJ whole genome shotgun (WGS) entry which is preliminary data.</text>
</comment>